<dbReference type="CDD" id="cd10585">
    <property type="entry name" value="CE4_SF"/>
    <property type="match status" value="1"/>
</dbReference>
<evidence type="ECO:0000313" key="1">
    <source>
        <dbReference type="EMBL" id="HHR92005.1"/>
    </source>
</evidence>
<gene>
    <name evidence="1" type="ORF">ENL96_00630</name>
</gene>
<comment type="caution">
    <text evidence="1">The sequence shown here is derived from an EMBL/GenBank/DDBJ whole genome shotgun (WGS) entry which is preliminary data.</text>
</comment>
<accession>A0A7C5UU17</accession>
<dbReference type="AlphaFoldDB" id="A0A7C5UU17"/>
<dbReference type="InterPro" id="IPR011330">
    <property type="entry name" value="Glyco_hydro/deAcase_b/a-brl"/>
</dbReference>
<dbReference type="GO" id="GO:0005975">
    <property type="term" value="P:carbohydrate metabolic process"/>
    <property type="evidence" value="ECO:0007669"/>
    <property type="project" value="InterPro"/>
</dbReference>
<dbReference type="SUPFAM" id="SSF88713">
    <property type="entry name" value="Glycoside hydrolase/deacetylase"/>
    <property type="match status" value="1"/>
</dbReference>
<name>A0A7C5UU17_UNCC3</name>
<protein>
    <recommendedName>
        <fullName evidence="2">NodB homology domain-containing protein</fullName>
    </recommendedName>
</protein>
<dbReference type="Gene3D" id="3.20.20.370">
    <property type="entry name" value="Glycoside hydrolase/deacetylase"/>
    <property type="match status" value="1"/>
</dbReference>
<proteinExistence type="predicted"/>
<sequence>MHPHLNAPTLEELTDFTLKSYVKLLKYLNQIYEIVPFCKLPNKDGPYLILRHDVDVSLPAALRMAQIEKDLNIKSTYFVLFSSRFYNLHIEENMDILRRISKLGHEIGLHYYPAIYRLYNQNPMKTLKVEIQLLEHLLGKKIHSISRHGPWDRDPFSRIKKYINANHPYLKGYLFVHESDRAWTPLQGLINLLNNPPKRSQLLIHPENWQEDKIDRTTLLERHCQDLENKILSLKKRTLEYYKTDPLIVNYDKMIQKYKTGQFQSLKHKLNNEKNSKLRHALDYYGNLSRYYLINTVFGWKANQIKTMIQKMFNKSRLILS</sequence>
<organism evidence="1">
    <name type="scientific">candidate division CPR3 bacterium</name>
    <dbReference type="NCBI Taxonomy" id="2268181"/>
    <lineage>
        <taxon>Bacteria</taxon>
        <taxon>Bacteria division CPR3</taxon>
    </lineage>
</organism>
<reference evidence="1" key="1">
    <citation type="journal article" date="2020" name="mSystems">
        <title>Genome- and Community-Level Interaction Insights into Carbon Utilization and Element Cycling Functions of Hydrothermarchaeota in Hydrothermal Sediment.</title>
        <authorList>
            <person name="Zhou Z."/>
            <person name="Liu Y."/>
            <person name="Xu W."/>
            <person name="Pan J."/>
            <person name="Luo Z.H."/>
            <person name="Li M."/>
        </authorList>
    </citation>
    <scope>NUCLEOTIDE SEQUENCE [LARGE SCALE GENOMIC DNA]</scope>
    <source>
        <strain evidence="1">SpSt-1042</strain>
    </source>
</reference>
<dbReference type="EMBL" id="DRVY01000019">
    <property type="protein sequence ID" value="HHR92005.1"/>
    <property type="molecule type" value="Genomic_DNA"/>
</dbReference>
<evidence type="ECO:0008006" key="2">
    <source>
        <dbReference type="Google" id="ProtNLM"/>
    </source>
</evidence>